<dbReference type="PROSITE" id="PS00092">
    <property type="entry name" value="N6_MTASE"/>
    <property type="match status" value="1"/>
</dbReference>
<sequence length="238" mass="26858">MFRCKQFTIDDALCAMKVTTDSLIFGSWVNLEYASHVLDVGCGSGILTLMALQKTSKAAKVDAIDIDKGAVSQCNANIANSPWRERAKAQHVDFLTLSSGSVYSHIVSNPPYFPSATDAESGHAMHAQRKLARQQTAFTPQRFFEKAAQCGSNDTHVSIVFPYAQYAHCIEAAKKYGMSLHRLRHVRSVEEKQPYLSMMTFGKCTRLTQIEPILTIYNHQHQYTDDFRTLCRAFYLRF</sequence>
<dbReference type="RefSeq" id="WP_124027634.1">
    <property type="nucleotide sequence ID" value="NZ_JBHRSN010000006.1"/>
</dbReference>
<dbReference type="SUPFAM" id="SSF53335">
    <property type="entry name" value="S-adenosyl-L-methionine-dependent methyltransferases"/>
    <property type="match status" value="1"/>
</dbReference>
<dbReference type="CDD" id="cd02440">
    <property type="entry name" value="AdoMet_MTases"/>
    <property type="match status" value="1"/>
</dbReference>
<keyword evidence="3" id="KW-0949">S-adenosyl-L-methionine</keyword>
<reference evidence="5 6" key="1">
    <citation type="submission" date="2018-11" db="EMBL/GenBank/DDBJ databases">
        <authorList>
            <person name="Ye M.-Q."/>
            <person name="Du Z.-J."/>
        </authorList>
    </citation>
    <scope>NUCLEOTIDE SEQUENCE [LARGE SCALE GENOMIC DNA]</scope>
    <source>
        <strain evidence="5 6">U0105</strain>
    </source>
</reference>
<dbReference type="InterPro" id="IPR007848">
    <property type="entry name" value="Small_mtfrase_dom"/>
</dbReference>
<dbReference type="InterPro" id="IPR050210">
    <property type="entry name" value="tRNA_Adenine-N(6)_MTase"/>
</dbReference>
<dbReference type="PANTHER" id="PTHR47739">
    <property type="entry name" value="TRNA1(VAL) (ADENINE(37)-N6)-METHYLTRANSFERASE"/>
    <property type="match status" value="1"/>
</dbReference>
<dbReference type="InterPro" id="IPR029063">
    <property type="entry name" value="SAM-dependent_MTases_sf"/>
</dbReference>
<evidence type="ECO:0000256" key="3">
    <source>
        <dbReference type="ARBA" id="ARBA00022691"/>
    </source>
</evidence>
<dbReference type="GO" id="GO:0003676">
    <property type="term" value="F:nucleic acid binding"/>
    <property type="evidence" value="ECO:0007669"/>
    <property type="project" value="InterPro"/>
</dbReference>
<evidence type="ECO:0000259" key="4">
    <source>
        <dbReference type="Pfam" id="PF05175"/>
    </source>
</evidence>
<comment type="caution">
    <text evidence="5">The sequence shown here is derived from an EMBL/GenBank/DDBJ whole genome shotgun (WGS) entry which is preliminary data.</text>
</comment>
<keyword evidence="1 5" id="KW-0489">Methyltransferase</keyword>
<evidence type="ECO:0000313" key="5">
    <source>
        <dbReference type="EMBL" id="RPJ66274.1"/>
    </source>
</evidence>
<dbReference type="OrthoDB" id="5383291at2"/>
<dbReference type="Gene3D" id="3.40.50.150">
    <property type="entry name" value="Vaccinia Virus protein VP39"/>
    <property type="match status" value="1"/>
</dbReference>
<evidence type="ECO:0000256" key="2">
    <source>
        <dbReference type="ARBA" id="ARBA00022679"/>
    </source>
</evidence>
<organism evidence="5 6">
    <name type="scientific">Alteromonas sediminis</name>
    <dbReference type="NCBI Taxonomy" id="2259342"/>
    <lineage>
        <taxon>Bacteria</taxon>
        <taxon>Pseudomonadati</taxon>
        <taxon>Pseudomonadota</taxon>
        <taxon>Gammaproteobacteria</taxon>
        <taxon>Alteromonadales</taxon>
        <taxon>Alteromonadaceae</taxon>
        <taxon>Alteromonas/Salinimonas group</taxon>
        <taxon>Alteromonas</taxon>
    </lineage>
</organism>
<keyword evidence="6" id="KW-1185">Reference proteome</keyword>
<keyword evidence="2 5" id="KW-0808">Transferase</keyword>
<evidence type="ECO:0000256" key="1">
    <source>
        <dbReference type="ARBA" id="ARBA00022603"/>
    </source>
</evidence>
<dbReference type="PANTHER" id="PTHR47739:SF1">
    <property type="entry name" value="TRNA1(VAL) (ADENINE(37)-N6)-METHYLTRANSFERASE"/>
    <property type="match status" value="1"/>
</dbReference>
<name>A0A3N5Z6R3_9ALTE</name>
<dbReference type="Pfam" id="PF05175">
    <property type="entry name" value="MTS"/>
    <property type="match status" value="1"/>
</dbReference>
<dbReference type="EMBL" id="RPOK01000003">
    <property type="protein sequence ID" value="RPJ66274.1"/>
    <property type="molecule type" value="Genomic_DNA"/>
</dbReference>
<gene>
    <name evidence="5" type="ORF">DRW07_09255</name>
</gene>
<dbReference type="InterPro" id="IPR002052">
    <property type="entry name" value="DNA_methylase_N6_adenine_CS"/>
</dbReference>
<proteinExistence type="predicted"/>
<protein>
    <submittedName>
        <fullName evidence="5">Methyltransferase domain-containing protein</fullName>
    </submittedName>
</protein>
<accession>A0A3N5Z6R3</accession>
<dbReference type="GO" id="GO:0032259">
    <property type="term" value="P:methylation"/>
    <property type="evidence" value="ECO:0007669"/>
    <property type="project" value="UniProtKB-KW"/>
</dbReference>
<dbReference type="Proteomes" id="UP000275281">
    <property type="component" value="Unassembled WGS sequence"/>
</dbReference>
<dbReference type="GO" id="GO:0008757">
    <property type="term" value="F:S-adenosylmethionine-dependent methyltransferase activity"/>
    <property type="evidence" value="ECO:0007669"/>
    <property type="project" value="UniProtKB-ARBA"/>
</dbReference>
<dbReference type="GO" id="GO:0008170">
    <property type="term" value="F:N-methyltransferase activity"/>
    <property type="evidence" value="ECO:0007669"/>
    <property type="project" value="UniProtKB-ARBA"/>
</dbReference>
<feature type="domain" description="Methyltransferase small" evidence="4">
    <location>
        <begin position="31"/>
        <end position="116"/>
    </location>
</feature>
<dbReference type="AlphaFoldDB" id="A0A3N5Z6R3"/>
<evidence type="ECO:0000313" key="6">
    <source>
        <dbReference type="Proteomes" id="UP000275281"/>
    </source>
</evidence>